<evidence type="ECO:0000313" key="2">
    <source>
        <dbReference type="EMBL" id="CAL8142053.1"/>
    </source>
</evidence>
<dbReference type="EMBL" id="CAXLJM020000148">
    <property type="protein sequence ID" value="CAL8142053.1"/>
    <property type="molecule type" value="Genomic_DNA"/>
</dbReference>
<name>A0ABP1S2V2_9HEXA</name>
<comment type="caution">
    <text evidence="2">The sequence shown here is derived from an EMBL/GenBank/DDBJ whole genome shotgun (WGS) entry which is preliminary data.</text>
</comment>
<proteinExistence type="predicted"/>
<feature type="signal peptide" evidence="1">
    <location>
        <begin position="1"/>
        <end position="20"/>
    </location>
</feature>
<dbReference type="Proteomes" id="UP001642540">
    <property type="component" value="Unassembled WGS sequence"/>
</dbReference>
<accession>A0ABP1S2V2</accession>
<sequence>MEDIMKILLLVIFLTGNAIGGRHQHQHYTPVSPQQSPFPFDDKSGFGWNRARREAPDTALVDYPFTVEFVPKNQPVTSRSGVPLVDYPFTIEYVMRRNPAYRPKASLNPSSISSSSSLISNLGSFQFQSTDQYHLLHGGWFRE</sequence>
<feature type="chain" id="PRO_5045044688" evidence="1">
    <location>
        <begin position="21"/>
        <end position="143"/>
    </location>
</feature>
<evidence type="ECO:0000256" key="1">
    <source>
        <dbReference type="SAM" id="SignalP"/>
    </source>
</evidence>
<keyword evidence="1" id="KW-0732">Signal</keyword>
<evidence type="ECO:0000313" key="3">
    <source>
        <dbReference type="Proteomes" id="UP001642540"/>
    </source>
</evidence>
<gene>
    <name evidence="2" type="ORF">ODALV1_LOCUS28932</name>
</gene>
<keyword evidence="3" id="KW-1185">Reference proteome</keyword>
<organism evidence="2 3">
    <name type="scientific">Orchesella dallaii</name>
    <dbReference type="NCBI Taxonomy" id="48710"/>
    <lineage>
        <taxon>Eukaryota</taxon>
        <taxon>Metazoa</taxon>
        <taxon>Ecdysozoa</taxon>
        <taxon>Arthropoda</taxon>
        <taxon>Hexapoda</taxon>
        <taxon>Collembola</taxon>
        <taxon>Entomobryomorpha</taxon>
        <taxon>Entomobryoidea</taxon>
        <taxon>Orchesellidae</taxon>
        <taxon>Orchesellinae</taxon>
        <taxon>Orchesella</taxon>
    </lineage>
</organism>
<reference evidence="2 3" key="1">
    <citation type="submission" date="2024-08" db="EMBL/GenBank/DDBJ databases">
        <authorList>
            <person name="Cucini C."/>
            <person name="Frati F."/>
        </authorList>
    </citation>
    <scope>NUCLEOTIDE SEQUENCE [LARGE SCALE GENOMIC DNA]</scope>
</reference>
<protein>
    <submittedName>
        <fullName evidence="2">Uncharacterized protein</fullName>
    </submittedName>
</protein>